<dbReference type="Proteomes" id="UP000824469">
    <property type="component" value="Unassembled WGS sequence"/>
</dbReference>
<dbReference type="PANTHER" id="PTHR34065">
    <property type="entry name" value="CELL DIVISION CONTROL PROTEIN 14"/>
    <property type="match status" value="1"/>
</dbReference>
<feature type="chain" id="PRO_5041210117" evidence="1">
    <location>
        <begin position="22"/>
        <end position="230"/>
    </location>
</feature>
<dbReference type="InterPro" id="IPR012535">
    <property type="entry name" value="Cell_div_Cdc14"/>
</dbReference>
<dbReference type="InterPro" id="IPR011989">
    <property type="entry name" value="ARM-like"/>
</dbReference>
<dbReference type="InterPro" id="IPR016024">
    <property type="entry name" value="ARM-type_fold"/>
</dbReference>
<protein>
    <submittedName>
        <fullName evidence="2">Uncharacterized protein</fullName>
    </submittedName>
</protein>
<keyword evidence="3" id="KW-1185">Reference proteome</keyword>
<proteinExistence type="predicted"/>
<dbReference type="AlphaFoldDB" id="A0AA38G969"/>
<feature type="signal peptide" evidence="1">
    <location>
        <begin position="1"/>
        <end position="21"/>
    </location>
</feature>
<comment type="caution">
    <text evidence="2">The sequence shown here is derived from an EMBL/GenBank/DDBJ whole genome shotgun (WGS) entry which is preliminary data.</text>
</comment>
<gene>
    <name evidence="2" type="ORF">KI387_018892</name>
</gene>
<evidence type="ECO:0000313" key="2">
    <source>
        <dbReference type="EMBL" id="KAH9317123.1"/>
    </source>
</evidence>
<evidence type="ECO:0000313" key="3">
    <source>
        <dbReference type="Proteomes" id="UP000824469"/>
    </source>
</evidence>
<dbReference type="PANTHER" id="PTHR34065:SF1">
    <property type="entry name" value="CELL DIVISION CONTROL PROTEIN 14"/>
    <property type="match status" value="1"/>
</dbReference>
<keyword evidence="1" id="KW-0732">Signal</keyword>
<dbReference type="SUPFAM" id="SSF48371">
    <property type="entry name" value="ARM repeat"/>
    <property type="match status" value="1"/>
</dbReference>
<dbReference type="Pfam" id="PF08045">
    <property type="entry name" value="CDC14"/>
    <property type="match status" value="1"/>
</dbReference>
<organism evidence="2 3">
    <name type="scientific">Taxus chinensis</name>
    <name type="common">Chinese yew</name>
    <name type="synonym">Taxus wallichiana var. chinensis</name>
    <dbReference type="NCBI Taxonomy" id="29808"/>
    <lineage>
        <taxon>Eukaryota</taxon>
        <taxon>Viridiplantae</taxon>
        <taxon>Streptophyta</taxon>
        <taxon>Embryophyta</taxon>
        <taxon>Tracheophyta</taxon>
        <taxon>Spermatophyta</taxon>
        <taxon>Pinopsida</taxon>
        <taxon>Pinidae</taxon>
        <taxon>Conifers II</taxon>
        <taxon>Cupressales</taxon>
        <taxon>Taxaceae</taxon>
        <taxon>Taxus</taxon>
    </lineage>
</organism>
<name>A0AA38G969_TAXCH</name>
<dbReference type="Gene3D" id="1.25.10.10">
    <property type="entry name" value="Leucine-rich Repeat Variant"/>
    <property type="match status" value="1"/>
</dbReference>
<accession>A0AA38G969</accession>
<dbReference type="OMA" id="VRQCELS"/>
<evidence type="ECO:0000256" key="1">
    <source>
        <dbReference type="SAM" id="SignalP"/>
    </source>
</evidence>
<sequence length="230" mass="25687">MACSRFDHSHVLMTVVPVLFAHSLAPSEICSIRALDNNSDDEPTKITSPPTDDEVALALHVLEGCCLLDRGSRTLAHQHMAVKKIMELLSAGGVVQQSACLDVLPALMLDSPENQKEFECCHGVRKIAQLAKTRNIDEKVRIKSAEFLLLLVGNWLPSTKFTNSIEYDEEREESLRMESLQDDILELLGEDIASLLWAVGRLGSFESEKKQPSLYFQAQHLVDTLDSKVW</sequence>
<reference evidence="2 3" key="1">
    <citation type="journal article" date="2021" name="Nat. Plants">
        <title>The Taxus genome provides insights into paclitaxel biosynthesis.</title>
        <authorList>
            <person name="Xiong X."/>
            <person name="Gou J."/>
            <person name="Liao Q."/>
            <person name="Li Y."/>
            <person name="Zhou Q."/>
            <person name="Bi G."/>
            <person name="Li C."/>
            <person name="Du R."/>
            <person name="Wang X."/>
            <person name="Sun T."/>
            <person name="Guo L."/>
            <person name="Liang H."/>
            <person name="Lu P."/>
            <person name="Wu Y."/>
            <person name="Zhang Z."/>
            <person name="Ro D.K."/>
            <person name="Shang Y."/>
            <person name="Huang S."/>
            <person name="Yan J."/>
        </authorList>
    </citation>
    <scope>NUCLEOTIDE SEQUENCE [LARGE SCALE GENOMIC DNA]</scope>
    <source>
        <strain evidence="2">Ta-2019</strain>
    </source>
</reference>
<dbReference type="EMBL" id="JAHRHJ020000004">
    <property type="protein sequence ID" value="KAH9317123.1"/>
    <property type="molecule type" value="Genomic_DNA"/>
</dbReference>